<protein>
    <recommendedName>
        <fullName evidence="4">Secreted protein</fullName>
    </recommendedName>
</protein>
<feature type="chain" id="PRO_5004344138" description="Secreted protein" evidence="1">
    <location>
        <begin position="17"/>
        <end position="207"/>
    </location>
</feature>
<gene>
    <name evidence="2" type="ORF">Anapl_16684</name>
</gene>
<feature type="signal peptide" evidence="1">
    <location>
        <begin position="1"/>
        <end position="16"/>
    </location>
</feature>
<evidence type="ECO:0000313" key="2">
    <source>
        <dbReference type="EMBL" id="EOA96398.1"/>
    </source>
</evidence>
<evidence type="ECO:0000313" key="3">
    <source>
        <dbReference type="Proteomes" id="UP000296049"/>
    </source>
</evidence>
<keyword evidence="3" id="KW-1185">Reference proteome</keyword>
<dbReference type="Proteomes" id="UP000296049">
    <property type="component" value="Unassembled WGS sequence"/>
</dbReference>
<organism evidence="2 3">
    <name type="scientific">Anas platyrhynchos</name>
    <name type="common">Mallard</name>
    <name type="synonym">Anas boschas</name>
    <dbReference type="NCBI Taxonomy" id="8839"/>
    <lineage>
        <taxon>Eukaryota</taxon>
        <taxon>Metazoa</taxon>
        <taxon>Chordata</taxon>
        <taxon>Craniata</taxon>
        <taxon>Vertebrata</taxon>
        <taxon>Euteleostomi</taxon>
        <taxon>Archelosauria</taxon>
        <taxon>Archosauria</taxon>
        <taxon>Dinosauria</taxon>
        <taxon>Saurischia</taxon>
        <taxon>Theropoda</taxon>
        <taxon>Coelurosauria</taxon>
        <taxon>Aves</taxon>
        <taxon>Neognathae</taxon>
        <taxon>Galloanserae</taxon>
        <taxon>Anseriformes</taxon>
        <taxon>Anatidae</taxon>
        <taxon>Anatinae</taxon>
        <taxon>Anas</taxon>
    </lineage>
</organism>
<proteinExistence type="predicted"/>
<name>R0KT16_ANAPL</name>
<dbReference type="AlphaFoldDB" id="R0KT16"/>
<reference evidence="3" key="1">
    <citation type="journal article" date="2013" name="Nat. Genet.">
        <title>The duck genome and transcriptome provide insight into an avian influenza virus reservoir species.</title>
        <authorList>
            <person name="Huang Y."/>
            <person name="Li Y."/>
            <person name="Burt D.W."/>
            <person name="Chen H."/>
            <person name="Zhang Y."/>
            <person name="Qian W."/>
            <person name="Kim H."/>
            <person name="Gan S."/>
            <person name="Zhao Y."/>
            <person name="Li J."/>
            <person name="Yi K."/>
            <person name="Feng H."/>
            <person name="Zhu P."/>
            <person name="Li B."/>
            <person name="Liu Q."/>
            <person name="Fairley S."/>
            <person name="Magor K.E."/>
            <person name="Du Z."/>
            <person name="Hu X."/>
            <person name="Goodman L."/>
            <person name="Tafer H."/>
            <person name="Vignal A."/>
            <person name="Lee T."/>
            <person name="Kim K.W."/>
            <person name="Sheng Z."/>
            <person name="An Y."/>
            <person name="Searle S."/>
            <person name="Herrero J."/>
            <person name="Groenen M.A."/>
            <person name="Crooijmans R.P."/>
            <person name="Faraut T."/>
            <person name="Cai Q."/>
            <person name="Webster R.G."/>
            <person name="Aldridge J.R."/>
            <person name="Warren W.C."/>
            <person name="Bartschat S."/>
            <person name="Kehr S."/>
            <person name="Marz M."/>
            <person name="Stadler P.F."/>
            <person name="Smith J."/>
            <person name="Kraus R.H."/>
            <person name="Zhao Y."/>
            <person name="Ren L."/>
            <person name="Fei J."/>
            <person name="Morisson M."/>
            <person name="Kaiser P."/>
            <person name="Griffin D.K."/>
            <person name="Rao M."/>
            <person name="Pitel F."/>
            <person name="Wang J."/>
            <person name="Li N."/>
        </authorList>
    </citation>
    <scope>NUCLEOTIDE SEQUENCE [LARGE SCALE GENOMIC DNA]</scope>
</reference>
<evidence type="ECO:0000256" key="1">
    <source>
        <dbReference type="SAM" id="SignalP"/>
    </source>
</evidence>
<accession>R0KT16</accession>
<keyword evidence="1" id="KW-0732">Signal</keyword>
<evidence type="ECO:0008006" key="4">
    <source>
        <dbReference type="Google" id="ProtNLM"/>
    </source>
</evidence>
<dbReference type="EMBL" id="KB744012">
    <property type="protein sequence ID" value="EOA96398.1"/>
    <property type="molecule type" value="Genomic_DNA"/>
</dbReference>
<sequence length="207" mass="22606">MLVCCLVVWATQFAASLLLDPCIGSSGSANYTCMSPALNWEKSCSTTHKSKNFKALAESWDIQKWPDDLPLAMRVILISVQCLLDPPGIKSSQLHSRIGMVSGGKAHGMVHLFRLCVFTQACTRAPELLSGKSLQSATSSVSRCRLPISSGYASIDRDTTDIGTRNAASERVIKAWFLPRSAENKAFEFITYSKCANCRPGRSPQDL</sequence>